<feature type="chain" id="PRO_5042272496" description="Chaplin domain-containing protein" evidence="1">
    <location>
        <begin position="27"/>
        <end position="92"/>
    </location>
</feature>
<sequence length="92" mass="9174">MRTSVRLIGAAAATAGLMALGSPAFASGHGDYGHNGGYYDDGNDGINILNDNNVSVAPIQACGNNVAVLGIAAPIASPQYTQCVNAPVVDAD</sequence>
<evidence type="ECO:0000313" key="2">
    <source>
        <dbReference type="EMBL" id="MDR7300618.1"/>
    </source>
</evidence>
<keyword evidence="3" id="KW-1185">Reference proteome</keyword>
<evidence type="ECO:0008006" key="4">
    <source>
        <dbReference type="Google" id="ProtNLM"/>
    </source>
</evidence>
<gene>
    <name evidence="2" type="ORF">JOF55_000799</name>
</gene>
<accession>A0AAE3Z951</accession>
<name>A0AAE3Z951_9ACTN</name>
<dbReference type="AlphaFoldDB" id="A0AAE3Z951"/>
<dbReference type="RefSeq" id="WP_310269681.1">
    <property type="nucleotide sequence ID" value="NZ_JAVDXW010000001.1"/>
</dbReference>
<feature type="signal peptide" evidence="1">
    <location>
        <begin position="1"/>
        <end position="26"/>
    </location>
</feature>
<dbReference type="EMBL" id="JAVDXW010000001">
    <property type="protein sequence ID" value="MDR7300618.1"/>
    <property type="molecule type" value="Genomic_DNA"/>
</dbReference>
<keyword evidence="1" id="KW-0732">Signal</keyword>
<dbReference type="Proteomes" id="UP001180845">
    <property type="component" value="Unassembled WGS sequence"/>
</dbReference>
<evidence type="ECO:0000256" key="1">
    <source>
        <dbReference type="SAM" id="SignalP"/>
    </source>
</evidence>
<protein>
    <recommendedName>
        <fullName evidence="4">Chaplin domain-containing protein</fullName>
    </recommendedName>
</protein>
<reference evidence="2" key="1">
    <citation type="submission" date="2023-07" db="EMBL/GenBank/DDBJ databases">
        <title>Sequencing the genomes of 1000 actinobacteria strains.</title>
        <authorList>
            <person name="Klenk H.-P."/>
        </authorList>
    </citation>
    <scope>NUCLEOTIDE SEQUENCE</scope>
    <source>
        <strain evidence="2">DSM 45977</strain>
    </source>
</reference>
<comment type="caution">
    <text evidence="2">The sequence shown here is derived from an EMBL/GenBank/DDBJ whole genome shotgun (WGS) entry which is preliminary data.</text>
</comment>
<proteinExistence type="predicted"/>
<evidence type="ECO:0000313" key="3">
    <source>
        <dbReference type="Proteomes" id="UP001180845"/>
    </source>
</evidence>
<organism evidence="2 3">
    <name type="scientific">Haloactinomyces albus</name>
    <dbReference type="NCBI Taxonomy" id="1352928"/>
    <lineage>
        <taxon>Bacteria</taxon>
        <taxon>Bacillati</taxon>
        <taxon>Actinomycetota</taxon>
        <taxon>Actinomycetes</taxon>
        <taxon>Actinopolysporales</taxon>
        <taxon>Actinopolysporaceae</taxon>
        <taxon>Haloactinomyces</taxon>
    </lineage>
</organism>